<dbReference type="Proteomes" id="UP000076874">
    <property type="component" value="Unassembled WGS sequence"/>
</dbReference>
<dbReference type="GO" id="GO:0016579">
    <property type="term" value="P:protein deubiquitination"/>
    <property type="evidence" value="ECO:0007669"/>
    <property type="project" value="TreeGrafter"/>
</dbReference>
<accession>A0A167PRZ6</accession>
<evidence type="ECO:0000259" key="10">
    <source>
        <dbReference type="PROSITE" id="PS52048"/>
    </source>
</evidence>
<comment type="caution">
    <text evidence="11">The sequence shown here is derived from an EMBL/GenBank/DDBJ whole genome shotgun (WGS) entry which is preliminary data.</text>
</comment>
<dbReference type="InterPro" id="IPR001578">
    <property type="entry name" value="Peptidase_C12_UCH"/>
</dbReference>
<dbReference type="EC" id="3.4.19.12" evidence="8"/>
<feature type="compositionally biased region" description="Acidic residues" evidence="9">
    <location>
        <begin position="360"/>
        <end position="376"/>
    </location>
</feature>
<dbReference type="PRINTS" id="PR00707">
    <property type="entry name" value="UBCTHYDRLASE"/>
</dbReference>
<feature type="domain" description="UCH catalytic" evidence="10">
    <location>
        <begin position="86"/>
        <end position="335"/>
    </location>
</feature>
<name>A0A167PRZ6_9HYPO</name>
<feature type="compositionally biased region" description="Basic and acidic residues" evidence="9">
    <location>
        <begin position="350"/>
        <end position="359"/>
    </location>
</feature>
<keyword evidence="5 8" id="KW-0788">Thiol protease</keyword>
<dbReference type="FunFam" id="3.40.532.10:FF:000010">
    <property type="entry name" value="Ubiquitin carboxyl-terminal hydrolase"/>
    <property type="match status" value="1"/>
</dbReference>
<evidence type="ECO:0000256" key="1">
    <source>
        <dbReference type="ARBA" id="ARBA00000707"/>
    </source>
</evidence>
<dbReference type="InterPro" id="IPR038765">
    <property type="entry name" value="Papain-like_cys_pep_sf"/>
</dbReference>
<dbReference type="PROSITE" id="PS52049">
    <property type="entry name" value="ULD"/>
    <property type="match status" value="1"/>
</dbReference>
<dbReference type="GO" id="GO:0006511">
    <property type="term" value="P:ubiquitin-dependent protein catabolic process"/>
    <property type="evidence" value="ECO:0007669"/>
    <property type="project" value="UniProtKB-UniRule"/>
</dbReference>
<feature type="region of interest" description="Disordered" evidence="9">
    <location>
        <begin position="1"/>
        <end position="66"/>
    </location>
</feature>
<dbReference type="PANTHER" id="PTHR10589">
    <property type="entry name" value="UBIQUITIN CARBOXYL-TERMINAL HYDROLASE"/>
    <property type="match status" value="1"/>
</dbReference>
<dbReference type="OrthoDB" id="1924260at2759"/>
<comment type="caution">
    <text evidence="6">Lacks conserved residue(s) required for the propagation of feature annotation.</text>
</comment>
<dbReference type="PROSITE" id="PS52048">
    <property type="entry name" value="UCH_DOMAIN"/>
    <property type="match status" value="1"/>
</dbReference>
<dbReference type="SUPFAM" id="SSF54001">
    <property type="entry name" value="Cysteine proteinases"/>
    <property type="match status" value="1"/>
</dbReference>
<evidence type="ECO:0000256" key="5">
    <source>
        <dbReference type="ARBA" id="ARBA00022807"/>
    </source>
</evidence>
<evidence type="ECO:0000313" key="11">
    <source>
        <dbReference type="EMBL" id="OAA56960.1"/>
    </source>
</evidence>
<dbReference type="GO" id="GO:0005737">
    <property type="term" value="C:cytoplasm"/>
    <property type="evidence" value="ECO:0007669"/>
    <property type="project" value="TreeGrafter"/>
</dbReference>
<feature type="region of interest" description="Disordered" evidence="9">
    <location>
        <begin position="338"/>
        <end position="386"/>
    </location>
</feature>
<keyword evidence="3 7" id="KW-0833">Ubl conjugation pathway</keyword>
<dbReference type="Gene3D" id="3.40.532.10">
    <property type="entry name" value="Peptidase C12, ubiquitin carboxyl-terminal hydrolase"/>
    <property type="match status" value="1"/>
</dbReference>
<evidence type="ECO:0000256" key="3">
    <source>
        <dbReference type="ARBA" id="ARBA00022786"/>
    </source>
</evidence>
<dbReference type="AlphaFoldDB" id="A0A167PRZ6"/>
<evidence type="ECO:0000256" key="7">
    <source>
        <dbReference type="PROSITE-ProRule" id="PRU01394"/>
    </source>
</evidence>
<organism evidence="11 12">
    <name type="scientific">Niveomyces insectorum RCEF 264</name>
    <dbReference type="NCBI Taxonomy" id="1081102"/>
    <lineage>
        <taxon>Eukaryota</taxon>
        <taxon>Fungi</taxon>
        <taxon>Dikarya</taxon>
        <taxon>Ascomycota</taxon>
        <taxon>Pezizomycotina</taxon>
        <taxon>Sordariomycetes</taxon>
        <taxon>Hypocreomycetidae</taxon>
        <taxon>Hypocreales</taxon>
        <taxon>Cordycipitaceae</taxon>
        <taxon>Niveomyces</taxon>
    </lineage>
</organism>
<feature type="compositionally biased region" description="Low complexity" evidence="9">
    <location>
        <begin position="27"/>
        <end position="61"/>
    </location>
</feature>
<evidence type="ECO:0000256" key="2">
    <source>
        <dbReference type="ARBA" id="ARBA00022670"/>
    </source>
</evidence>
<evidence type="ECO:0000256" key="9">
    <source>
        <dbReference type="SAM" id="MobiDB-lite"/>
    </source>
</evidence>
<dbReference type="EMBL" id="AZHD01000015">
    <property type="protein sequence ID" value="OAA56960.1"/>
    <property type="molecule type" value="Genomic_DNA"/>
</dbReference>
<dbReference type="Pfam" id="PF01088">
    <property type="entry name" value="Peptidase_C12"/>
    <property type="match status" value="1"/>
</dbReference>
<keyword evidence="12" id="KW-1185">Reference proteome</keyword>
<dbReference type="InterPro" id="IPR036959">
    <property type="entry name" value="Peptidase_C12_UCH_sf"/>
</dbReference>
<keyword evidence="2 8" id="KW-0645">Protease</keyword>
<sequence length="416" mass="45470">MPPRRRNASNGSIGAAAPEKRARHGPSRSSSSPAAAAPPNAAKSAALTAQMAAGDDAAGDAVPPQDTIHDELFAPVSQEELEAWQGWTDIESEPAFFNAILKELGVQDAKIHEIFTVDDESMAHLPNPVGLIFLYKFVEEDENEVREACPDHLWFANQTTSNACGTIAMLNIAMNCDGIRLGDHLARFKAATQHLHPALRGHLLSTNTAIRSAHNSFARRLDMLMSDVALKWEWTEAAKAKKTTTTAKRKARQGGGRRKRRAGVADADAAFHFIAYVPIGQDVWELNGMQEKPLKIGSFDTGDWTAMARDRIDGRMQAYAPYDDMPFFSLLALCHTPKEGEQDTNGGGLPDRDSFPEGRGDDDDGNDGNDDDDDDDGSRAAARRRDYTPAVHAWIKKLADKGVLRRLATGKEDEEV</sequence>
<proteinExistence type="inferred from homology"/>
<reference evidence="11 12" key="1">
    <citation type="journal article" date="2016" name="Genome Biol. Evol.">
        <title>Divergent and convergent evolution of fungal pathogenicity.</title>
        <authorList>
            <person name="Shang Y."/>
            <person name="Xiao G."/>
            <person name="Zheng P."/>
            <person name="Cen K."/>
            <person name="Zhan S."/>
            <person name="Wang C."/>
        </authorList>
    </citation>
    <scope>NUCLEOTIDE SEQUENCE [LARGE SCALE GENOMIC DNA]</scope>
    <source>
        <strain evidence="11 12">RCEF 264</strain>
    </source>
</reference>
<dbReference type="STRING" id="1081102.A0A167PRZ6"/>
<dbReference type="PANTHER" id="PTHR10589:SF29">
    <property type="entry name" value="UBIQUITIN CARBOXYL-TERMINAL HYDROLASE"/>
    <property type="match status" value="1"/>
</dbReference>
<comment type="catalytic activity">
    <reaction evidence="1 8">
        <text>Thiol-dependent hydrolysis of ester, thioester, amide, peptide and isopeptide bonds formed by the C-terminal Gly of ubiquitin (a 76-residue protein attached to proteins as an intracellular targeting signal).</text>
        <dbReference type="EC" id="3.4.19.12"/>
    </reaction>
</comment>
<protein>
    <recommendedName>
        <fullName evidence="8">Ubiquitin carboxyl-terminal hydrolase</fullName>
        <ecNumber evidence="8">3.4.19.12</ecNumber>
    </recommendedName>
</protein>
<evidence type="ECO:0000256" key="6">
    <source>
        <dbReference type="PROSITE-ProRule" id="PRU01393"/>
    </source>
</evidence>
<evidence type="ECO:0000256" key="4">
    <source>
        <dbReference type="ARBA" id="ARBA00022801"/>
    </source>
</evidence>
<keyword evidence="4 8" id="KW-0378">Hydrolase</keyword>
<gene>
    <name evidence="11" type="ORF">SPI_07341</name>
</gene>
<evidence type="ECO:0000256" key="8">
    <source>
        <dbReference type="RuleBase" id="RU361215"/>
    </source>
</evidence>
<comment type="similarity">
    <text evidence="6 8">Belongs to the peptidase C12 family.</text>
</comment>
<evidence type="ECO:0000313" key="12">
    <source>
        <dbReference type="Proteomes" id="UP000076874"/>
    </source>
</evidence>
<feature type="region of interest" description="Disordered" evidence="9">
    <location>
        <begin position="241"/>
        <end position="261"/>
    </location>
</feature>
<feature type="compositionally biased region" description="Basic residues" evidence="9">
    <location>
        <begin position="247"/>
        <end position="261"/>
    </location>
</feature>
<dbReference type="GO" id="GO:0004843">
    <property type="term" value="F:cysteine-type deubiquitinase activity"/>
    <property type="evidence" value="ECO:0007669"/>
    <property type="project" value="UniProtKB-EC"/>
</dbReference>